<evidence type="ECO:0000313" key="1">
    <source>
        <dbReference type="EMBL" id="RBO99290.1"/>
    </source>
</evidence>
<comment type="caution">
    <text evidence="1">The sequence shown here is derived from an EMBL/GenBank/DDBJ whole genome shotgun (WGS) entry which is preliminary data.</text>
</comment>
<organism evidence="1 2">
    <name type="scientific">Pseudochrobactrum asaccharolyticum</name>
    <dbReference type="NCBI Taxonomy" id="354351"/>
    <lineage>
        <taxon>Bacteria</taxon>
        <taxon>Pseudomonadati</taxon>
        <taxon>Pseudomonadota</taxon>
        <taxon>Alphaproteobacteria</taxon>
        <taxon>Hyphomicrobiales</taxon>
        <taxon>Brucellaceae</taxon>
        <taxon>Pseudochrobactrum</taxon>
    </lineage>
</organism>
<dbReference type="OrthoDB" id="852720at2"/>
<dbReference type="EMBL" id="QNRH01000001">
    <property type="protein sequence ID" value="RBO99290.1"/>
    <property type="molecule type" value="Genomic_DNA"/>
</dbReference>
<dbReference type="AlphaFoldDB" id="A0A366EA41"/>
<dbReference type="RefSeq" id="WP_147245486.1">
    <property type="nucleotide sequence ID" value="NZ_JBHEEG010000005.1"/>
</dbReference>
<evidence type="ECO:0008006" key="3">
    <source>
        <dbReference type="Google" id="ProtNLM"/>
    </source>
</evidence>
<proteinExistence type="predicted"/>
<keyword evidence="2" id="KW-1185">Reference proteome</keyword>
<gene>
    <name evidence="1" type="ORF">DFR47_101905</name>
</gene>
<name>A0A366EA41_9HYPH</name>
<evidence type="ECO:0000313" key="2">
    <source>
        <dbReference type="Proteomes" id="UP000252893"/>
    </source>
</evidence>
<sequence>MLAFPILCDAIRQRRQIRFIYKSLRWMVEPYLLGYSPDGDMVLNGWVVSHRHETGWQQFHVPLISNAVLMQKRFLRARSDYNPYDKSIAQVVWRFEGFNASIDVGDF</sequence>
<dbReference type="Proteomes" id="UP000252893">
    <property type="component" value="Unassembled WGS sequence"/>
</dbReference>
<accession>A0A366EA41</accession>
<protein>
    <recommendedName>
        <fullName evidence="3">WYL domain-containing protein</fullName>
    </recommendedName>
</protein>
<reference evidence="1 2" key="1">
    <citation type="submission" date="2018-06" db="EMBL/GenBank/DDBJ databases">
        <title>Genomic Encyclopedia of Type Strains, Phase IV (KMG-IV): sequencing the most valuable type-strain genomes for metagenomic binning, comparative biology and taxonomic classification.</title>
        <authorList>
            <person name="Goeker M."/>
        </authorList>
    </citation>
    <scope>NUCLEOTIDE SEQUENCE [LARGE SCALE GENOMIC DNA]</scope>
    <source>
        <strain evidence="1 2">DSM 25619</strain>
    </source>
</reference>